<evidence type="ECO:0000313" key="8">
    <source>
        <dbReference type="EMBL" id="EIW85438.1"/>
    </source>
</evidence>
<dbReference type="InterPro" id="IPR050493">
    <property type="entry name" value="FAD-dep_Monooxygenase_BioMet"/>
</dbReference>
<evidence type="ECO:0000256" key="1">
    <source>
        <dbReference type="ARBA" id="ARBA00007992"/>
    </source>
</evidence>
<dbReference type="KEGG" id="cput:CONPUDRAFT_142005"/>
<evidence type="ECO:0000259" key="7">
    <source>
        <dbReference type="Pfam" id="PF01494"/>
    </source>
</evidence>
<accession>A0A5M3N239</accession>
<keyword evidence="6" id="KW-0472">Membrane</keyword>
<keyword evidence="6" id="KW-0812">Transmembrane</keyword>
<dbReference type="PANTHER" id="PTHR13789">
    <property type="entry name" value="MONOOXYGENASE"/>
    <property type="match status" value="1"/>
</dbReference>
<dbReference type="GO" id="GO:0004497">
    <property type="term" value="F:monooxygenase activity"/>
    <property type="evidence" value="ECO:0007669"/>
    <property type="project" value="UniProtKB-KW"/>
</dbReference>
<keyword evidence="6" id="KW-1133">Transmembrane helix</keyword>
<dbReference type="Proteomes" id="UP000053558">
    <property type="component" value="Unassembled WGS sequence"/>
</dbReference>
<gene>
    <name evidence="8" type="ORF">CONPUDRAFT_142005</name>
</gene>
<dbReference type="AlphaFoldDB" id="A0A5M3N239"/>
<reference evidence="9" key="1">
    <citation type="journal article" date="2012" name="Science">
        <title>The Paleozoic origin of enzymatic lignin decomposition reconstructed from 31 fungal genomes.</title>
        <authorList>
            <person name="Floudas D."/>
            <person name="Binder M."/>
            <person name="Riley R."/>
            <person name="Barry K."/>
            <person name="Blanchette R.A."/>
            <person name="Henrissat B."/>
            <person name="Martinez A.T."/>
            <person name="Otillar R."/>
            <person name="Spatafora J.W."/>
            <person name="Yadav J.S."/>
            <person name="Aerts A."/>
            <person name="Benoit I."/>
            <person name="Boyd A."/>
            <person name="Carlson A."/>
            <person name="Copeland A."/>
            <person name="Coutinho P.M."/>
            <person name="de Vries R.P."/>
            <person name="Ferreira P."/>
            <person name="Findley K."/>
            <person name="Foster B."/>
            <person name="Gaskell J."/>
            <person name="Glotzer D."/>
            <person name="Gorecki P."/>
            <person name="Heitman J."/>
            <person name="Hesse C."/>
            <person name="Hori C."/>
            <person name="Igarashi K."/>
            <person name="Jurgens J.A."/>
            <person name="Kallen N."/>
            <person name="Kersten P."/>
            <person name="Kohler A."/>
            <person name="Kuees U."/>
            <person name="Kumar T.K.A."/>
            <person name="Kuo A."/>
            <person name="LaButti K."/>
            <person name="Larrondo L.F."/>
            <person name="Lindquist E."/>
            <person name="Ling A."/>
            <person name="Lombard V."/>
            <person name="Lucas S."/>
            <person name="Lundell T."/>
            <person name="Martin R."/>
            <person name="McLaughlin D.J."/>
            <person name="Morgenstern I."/>
            <person name="Morin E."/>
            <person name="Murat C."/>
            <person name="Nagy L.G."/>
            <person name="Nolan M."/>
            <person name="Ohm R.A."/>
            <person name="Patyshakuliyeva A."/>
            <person name="Rokas A."/>
            <person name="Ruiz-Duenas F.J."/>
            <person name="Sabat G."/>
            <person name="Salamov A."/>
            <person name="Samejima M."/>
            <person name="Schmutz J."/>
            <person name="Slot J.C."/>
            <person name="St John F."/>
            <person name="Stenlid J."/>
            <person name="Sun H."/>
            <person name="Sun S."/>
            <person name="Syed K."/>
            <person name="Tsang A."/>
            <person name="Wiebenga A."/>
            <person name="Young D."/>
            <person name="Pisabarro A."/>
            <person name="Eastwood D.C."/>
            <person name="Martin F."/>
            <person name="Cullen D."/>
            <person name="Grigoriev I.V."/>
            <person name="Hibbett D.S."/>
        </authorList>
    </citation>
    <scope>NUCLEOTIDE SEQUENCE [LARGE SCALE GENOMIC DNA]</scope>
    <source>
        <strain evidence="9">RWD-64-598 SS2</strain>
    </source>
</reference>
<organism evidence="8 9">
    <name type="scientific">Coniophora puteana (strain RWD-64-598)</name>
    <name type="common">Brown rot fungus</name>
    <dbReference type="NCBI Taxonomy" id="741705"/>
    <lineage>
        <taxon>Eukaryota</taxon>
        <taxon>Fungi</taxon>
        <taxon>Dikarya</taxon>
        <taxon>Basidiomycota</taxon>
        <taxon>Agaricomycotina</taxon>
        <taxon>Agaricomycetes</taxon>
        <taxon>Agaricomycetidae</taxon>
        <taxon>Boletales</taxon>
        <taxon>Coniophorineae</taxon>
        <taxon>Coniophoraceae</taxon>
        <taxon>Coniophora</taxon>
    </lineage>
</organism>
<keyword evidence="9" id="KW-1185">Reference proteome</keyword>
<protein>
    <submittedName>
        <fullName evidence="8">FAD/NAD(P)-binding domain-containing protein</fullName>
    </submittedName>
</protein>
<evidence type="ECO:0000256" key="2">
    <source>
        <dbReference type="ARBA" id="ARBA00022630"/>
    </source>
</evidence>
<dbReference type="PANTHER" id="PTHR13789:SF309">
    <property type="entry name" value="PUTATIVE (AFU_ORTHOLOGUE AFUA_6G14510)-RELATED"/>
    <property type="match status" value="1"/>
</dbReference>
<dbReference type="InterPro" id="IPR036188">
    <property type="entry name" value="FAD/NAD-bd_sf"/>
</dbReference>
<dbReference type="PRINTS" id="PR00420">
    <property type="entry name" value="RNGMNOXGNASE"/>
</dbReference>
<dbReference type="RefSeq" id="XP_007764926.1">
    <property type="nucleotide sequence ID" value="XM_007766736.1"/>
</dbReference>
<evidence type="ECO:0000256" key="3">
    <source>
        <dbReference type="ARBA" id="ARBA00022827"/>
    </source>
</evidence>
<evidence type="ECO:0000256" key="4">
    <source>
        <dbReference type="ARBA" id="ARBA00023002"/>
    </source>
</evidence>
<proteinExistence type="inferred from homology"/>
<evidence type="ECO:0000256" key="5">
    <source>
        <dbReference type="ARBA" id="ARBA00023033"/>
    </source>
</evidence>
<comment type="caution">
    <text evidence="8">The sequence shown here is derived from an EMBL/GenBank/DDBJ whole genome shotgun (WGS) entry which is preliminary data.</text>
</comment>
<dbReference type="EMBL" id="JH711574">
    <property type="protein sequence ID" value="EIW85438.1"/>
    <property type="molecule type" value="Genomic_DNA"/>
</dbReference>
<dbReference type="Pfam" id="PF01494">
    <property type="entry name" value="FAD_binding_3"/>
    <property type="match status" value="1"/>
</dbReference>
<feature type="transmembrane region" description="Helical" evidence="6">
    <location>
        <begin position="7"/>
        <end position="25"/>
    </location>
</feature>
<sequence length="439" mass="49022">MSESKRFSVIVAGGGTAGASVAFFLSQLNVNVTVLESRPGRQTDQRGSIVILGPNGMNVMHKGLDASNVLLSRQCGLPVPHIYLHDNQGSVLGSVPQGTVERFGFQSHVVTRWDIQEVIMDKLETSGGEYVWNAKFESFEEVEDGVVVRWTEAGKAKERQVDLLIGADGIWSKVRTSLHQKLGLDVPKPRYSGLAGFGGDLEAGEVPGISQILTKDKPVVMYRGRTGFMGIGLLDGPLKRMWWWVTNETPDRPREEWKMSRDEIFKGIDNRFGDWASPIPEILAAAKRSDKEIFVWPINELGKLKNWHTDRVVLIGDAAHAMPPHSGQGASQALEDAAYFANLLRDFLEKGQRGGEELKAVLAAFQTGRQPRVNMILDEANKRGDNKRDIGAVKMFLMRWTARFFFMFASDSWFDTWFGYEVPGIDKWAELRQGHVSKS</sequence>
<dbReference type="SUPFAM" id="SSF51905">
    <property type="entry name" value="FAD/NAD(P)-binding domain"/>
    <property type="match status" value="1"/>
</dbReference>
<dbReference type="GO" id="GO:0071949">
    <property type="term" value="F:FAD binding"/>
    <property type="evidence" value="ECO:0007669"/>
    <property type="project" value="InterPro"/>
</dbReference>
<evidence type="ECO:0000256" key="6">
    <source>
        <dbReference type="SAM" id="Phobius"/>
    </source>
</evidence>
<keyword evidence="3" id="KW-0274">FAD</keyword>
<feature type="domain" description="FAD-binding" evidence="7">
    <location>
        <begin position="8"/>
        <end position="378"/>
    </location>
</feature>
<name>A0A5M3N239_CONPW</name>
<keyword evidence="4" id="KW-0560">Oxidoreductase</keyword>
<dbReference type="OrthoDB" id="47494at2759"/>
<dbReference type="OMA" id="CPEANIG"/>
<dbReference type="InterPro" id="IPR002938">
    <property type="entry name" value="FAD-bd"/>
</dbReference>
<dbReference type="Gene3D" id="3.50.50.60">
    <property type="entry name" value="FAD/NAD(P)-binding domain"/>
    <property type="match status" value="1"/>
</dbReference>
<keyword evidence="2" id="KW-0285">Flavoprotein</keyword>
<keyword evidence="5" id="KW-0503">Monooxygenase</keyword>
<comment type="similarity">
    <text evidence="1">Belongs to the paxM FAD-dependent monooxygenase family.</text>
</comment>
<evidence type="ECO:0000313" key="9">
    <source>
        <dbReference type="Proteomes" id="UP000053558"/>
    </source>
</evidence>
<dbReference type="GeneID" id="19201688"/>